<reference evidence="2" key="1">
    <citation type="submission" date="2020-11" db="EMBL/GenBank/DDBJ databases">
        <authorList>
            <consortium name="DOE Joint Genome Institute"/>
            <person name="Ahrendt S."/>
            <person name="Riley R."/>
            <person name="Andreopoulos W."/>
            <person name="Labutti K."/>
            <person name="Pangilinan J."/>
            <person name="Ruiz-Duenas F.J."/>
            <person name="Barrasa J.M."/>
            <person name="Sanchez-Garcia M."/>
            <person name="Camarero S."/>
            <person name="Miyauchi S."/>
            <person name="Serrano A."/>
            <person name="Linde D."/>
            <person name="Babiker R."/>
            <person name="Drula E."/>
            <person name="Ayuso-Fernandez I."/>
            <person name="Pacheco R."/>
            <person name="Padilla G."/>
            <person name="Ferreira P."/>
            <person name="Barriuso J."/>
            <person name="Kellner H."/>
            <person name="Castanera R."/>
            <person name="Alfaro M."/>
            <person name="Ramirez L."/>
            <person name="Pisabarro A.G."/>
            <person name="Kuo A."/>
            <person name="Tritt A."/>
            <person name="Lipzen A."/>
            <person name="He G."/>
            <person name="Yan M."/>
            <person name="Ng V."/>
            <person name="Cullen D."/>
            <person name="Martin F."/>
            <person name="Rosso M.-N."/>
            <person name="Henrissat B."/>
            <person name="Hibbett D."/>
            <person name="Martinez A.T."/>
            <person name="Grigoriev I.V."/>
        </authorList>
    </citation>
    <scope>NUCLEOTIDE SEQUENCE</scope>
    <source>
        <strain evidence="2">AH 40177</strain>
    </source>
</reference>
<proteinExistence type="predicted"/>
<evidence type="ECO:0000256" key="1">
    <source>
        <dbReference type="SAM" id="SignalP"/>
    </source>
</evidence>
<feature type="signal peptide" evidence="1">
    <location>
        <begin position="1"/>
        <end position="19"/>
    </location>
</feature>
<accession>A0A9P5PDW1</accession>
<dbReference type="Proteomes" id="UP000772434">
    <property type="component" value="Unassembled WGS sequence"/>
</dbReference>
<dbReference type="AlphaFoldDB" id="A0A9P5PDW1"/>
<feature type="chain" id="PRO_5040440346" evidence="1">
    <location>
        <begin position="20"/>
        <end position="171"/>
    </location>
</feature>
<evidence type="ECO:0000313" key="2">
    <source>
        <dbReference type="EMBL" id="KAF9061603.1"/>
    </source>
</evidence>
<keyword evidence="3" id="KW-1185">Reference proteome</keyword>
<sequence>MVRLMLAFVTTVLATLAVATPAEIDHQKYTCLDHKTTRCCANLPPGGWQVGGYNPSSGCTVYNPESGCRYNHVLCCEKYFEDCLDFSGEKMGKIDISYSVLGDVRAGNLVQYSFQLLMEGASSLSTSVKLKENNKRDEKRRDNMPLSYEMHMHISVVVHSEWGTRKMQKVI</sequence>
<comment type="caution">
    <text evidence="2">The sequence shown here is derived from an EMBL/GenBank/DDBJ whole genome shotgun (WGS) entry which is preliminary data.</text>
</comment>
<organism evidence="2 3">
    <name type="scientific">Rhodocollybia butyracea</name>
    <dbReference type="NCBI Taxonomy" id="206335"/>
    <lineage>
        <taxon>Eukaryota</taxon>
        <taxon>Fungi</taxon>
        <taxon>Dikarya</taxon>
        <taxon>Basidiomycota</taxon>
        <taxon>Agaricomycotina</taxon>
        <taxon>Agaricomycetes</taxon>
        <taxon>Agaricomycetidae</taxon>
        <taxon>Agaricales</taxon>
        <taxon>Marasmiineae</taxon>
        <taxon>Omphalotaceae</taxon>
        <taxon>Rhodocollybia</taxon>
    </lineage>
</organism>
<protein>
    <submittedName>
        <fullName evidence="2">Uncharacterized protein</fullName>
    </submittedName>
</protein>
<keyword evidence="1" id="KW-0732">Signal</keyword>
<evidence type="ECO:0000313" key="3">
    <source>
        <dbReference type="Proteomes" id="UP000772434"/>
    </source>
</evidence>
<name>A0A9P5PDW1_9AGAR</name>
<gene>
    <name evidence="2" type="ORF">BDP27DRAFT_1369514</name>
</gene>
<dbReference type="EMBL" id="JADNRY010000196">
    <property type="protein sequence ID" value="KAF9061603.1"/>
    <property type="molecule type" value="Genomic_DNA"/>
</dbReference>